<gene>
    <name evidence="2" type="ORF">MHEC_36020</name>
</gene>
<proteinExistence type="predicted"/>
<evidence type="ECO:0000313" key="3">
    <source>
        <dbReference type="Proteomes" id="UP000595446"/>
    </source>
</evidence>
<organism evidence="2 3">
    <name type="scientific">Mycobacterium heckeshornense</name>
    <dbReference type="NCBI Taxonomy" id="110505"/>
    <lineage>
        <taxon>Bacteria</taxon>
        <taxon>Bacillati</taxon>
        <taxon>Actinomycetota</taxon>
        <taxon>Actinomycetes</taxon>
        <taxon>Mycobacteriales</taxon>
        <taxon>Mycobacteriaceae</taxon>
        <taxon>Mycobacterium</taxon>
    </lineage>
</organism>
<dbReference type="InterPro" id="IPR025242">
    <property type="entry name" value="DUF4193"/>
</dbReference>
<feature type="compositionally biased region" description="Acidic residues" evidence="1">
    <location>
        <begin position="74"/>
        <end position="83"/>
    </location>
</feature>
<reference evidence="2 3" key="1">
    <citation type="submission" date="2020-12" db="EMBL/GenBank/DDBJ databases">
        <title>Complete genome sequence of Mycobacterium heckeshornense JCM 15655T, closely related to a pathogenic non-tuberculous mycobacterial species Mycobacterium xenopi.</title>
        <authorList>
            <person name="Yoshida M."/>
            <person name="Fukano H."/>
            <person name="Asakura T."/>
            <person name="Suzuki M."/>
            <person name="Hoshino Y."/>
        </authorList>
    </citation>
    <scope>NUCLEOTIDE SEQUENCE [LARGE SCALE GENOMIC DNA]</scope>
    <source>
        <strain evidence="2 3">JCM 15655</strain>
    </source>
</reference>
<sequence>MLTGRAPPHIFDTVGARDERPSIAHFSFAATDSNGGESMAIDYDALRPSDIVDDDEDSLQELAARRSPAQSLEVDVDESEAAESFELPGADLSDEELSVRVIPMQRDEFTCSSCFLVQHRSRLASHRDGVMICRDCAG</sequence>
<name>A0A7R7YTX0_9MYCO</name>
<protein>
    <recommendedName>
        <fullName evidence="4">DUF4193 domain-containing protein</fullName>
    </recommendedName>
</protein>
<dbReference type="Pfam" id="PF13834">
    <property type="entry name" value="DUF4193"/>
    <property type="match status" value="1"/>
</dbReference>
<dbReference type="Proteomes" id="UP000595446">
    <property type="component" value="Chromosome"/>
</dbReference>
<keyword evidence="3" id="KW-1185">Reference proteome</keyword>
<dbReference type="AlphaFoldDB" id="A0A7R7YTX0"/>
<accession>A0A7R7YTX0</accession>
<dbReference type="EMBL" id="AP024237">
    <property type="protein sequence ID" value="BCO37169.1"/>
    <property type="molecule type" value="Genomic_DNA"/>
</dbReference>
<feature type="region of interest" description="Disordered" evidence="1">
    <location>
        <begin position="65"/>
        <end position="90"/>
    </location>
</feature>
<evidence type="ECO:0000313" key="2">
    <source>
        <dbReference type="EMBL" id="BCO37169.1"/>
    </source>
</evidence>
<evidence type="ECO:0008006" key="4">
    <source>
        <dbReference type="Google" id="ProtNLM"/>
    </source>
</evidence>
<evidence type="ECO:0000256" key="1">
    <source>
        <dbReference type="SAM" id="MobiDB-lite"/>
    </source>
</evidence>